<dbReference type="GO" id="GO:0030245">
    <property type="term" value="P:cellulose catabolic process"/>
    <property type="evidence" value="ECO:0007669"/>
    <property type="project" value="UniProtKB-KW"/>
</dbReference>
<dbReference type="PANTHER" id="PTHR24148:SF73">
    <property type="entry name" value="HET DOMAIN PROTEIN (AFU_ORTHOLOGUE AFUA_8G01020)"/>
    <property type="match status" value="1"/>
</dbReference>
<proteinExistence type="inferred from homology"/>
<keyword evidence="3" id="KW-0136">Cellulose degradation</keyword>
<dbReference type="EMBL" id="JAAMPI010001029">
    <property type="protein sequence ID" value="KAF4627091.1"/>
    <property type="molecule type" value="Genomic_DNA"/>
</dbReference>
<dbReference type="Pfam" id="PF00840">
    <property type="entry name" value="Glyco_hydro_7"/>
    <property type="match status" value="1"/>
</dbReference>
<dbReference type="Pfam" id="PF06985">
    <property type="entry name" value="HET"/>
    <property type="match status" value="1"/>
</dbReference>
<dbReference type="Pfam" id="PF26639">
    <property type="entry name" value="Het-6_barrel"/>
    <property type="match status" value="1"/>
</dbReference>
<name>A0A8H4RD20_9HELO</name>
<dbReference type="PANTHER" id="PTHR24148">
    <property type="entry name" value="ANKYRIN REPEAT DOMAIN-CONTAINING PROTEIN 39 HOMOLOG-RELATED"/>
    <property type="match status" value="1"/>
</dbReference>
<dbReference type="Gene3D" id="2.70.100.10">
    <property type="entry name" value="Glycoside hydrolase, family 7, domain"/>
    <property type="match status" value="1"/>
</dbReference>
<comment type="similarity">
    <text evidence="1">Belongs to the glycosyl hydrolase 7 (cellulase C) family.</text>
</comment>
<dbReference type="InterPro" id="IPR037019">
    <property type="entry name" value="Glyco_hydro_7_sf"/>
</dbReference>
<evidence type="ECO:0000256" key="6">
    <source>
        <dbReference type="ARBA" id="ARBA00023326"/>
    </source>
</evidence>
<keyword evidence="10" id="KW-1185">Reference proteome</keyword>
<accession>A0A8H4RD20</accession>
<evidence type="ECO:0000256" key="7">
    <source>
        <dbReference type="SAM" id="Coils"/>
    </source>
</evidence>
<feature type="coiled-coil region" evidence="7">
    <location>
        <begin position="803"/>
        <end position="833"/>
    </location>
</feature>
<dbReference type="Proteomes" id="UP000566819">
    <property type="component" value="Unassembled WGS sequence"/>
</dbReference>
<keyword evidence="2" id="KW-0378">Hydrolase</keyword>
<dbReference type="InterPro" id="IPR052895">
    <property type="entry name" value="HetReg/Transcr_Mod"/>
</dbReference>
<evidence type="ECO:0000313" key="9">
    <source>
        <dbReference type="EMBL" id="KAF4627091.1"/>
    </source>
</evidence>
<evidence type="ECO:0000256" key="5">
    <source>
        <dbReference type="ARBA" id="ARBA00023295"/>
    </source>
</evidence>
<evidence type="ECO:0000256" key="4">
    <source>
        <dbReference type="ARBA" id="ARBA00023277"/>
    </source>
</evidence>
<dbReference type="InterPro" id="IPR010730">
    <property type="entry name" value="HET"/>
</dbReference>
<dbReference type="InterPro" id="IPR013320">
    <property type="entry name" value="ConA-like_dom_sf"/>
</dbReference>
<sequence length="855" mass="95868">MMEHHLTKIKRSYIQGGVKIPNPFSNIAGVAGNSLAEEFCNAQKIAFGDENAFKLHGGMASMTAALRKGMVLTMMVWDDKYDDMLWLDGTYFAGGDPTRLETARGACPYDGPSLESITYEGRDEASFAFSDPITQCIGDRSNSIRILTILPGVWADPIKCDLRETQLQDSSPYKALSYSWKIGEDDDRLRPISCNKLSIDVSCNLHSALRQLRHDRDIVKIWVDSICINQKDNNERTCQVGIMRDIYAGSTEVVIWLGESGPKDHLGEMILPMLTADEITSLYQWHGDRRDLPKLAAYVSKEVQDRRKTGSAQDSIDIFGAFYVLNALISGVEASGIQELRHLHKSGPILRGFDALMQPRWWSRAWVVQEVVVAQSVTIRYGKLSAPWKIFSQAASQYEKARLEANADSTYPYLKEQSLARFSRMILEIETTRNDWNQAEPVGLLSLLRKFRSRSSSDERDKVFALLGLVRFWRINEKKIMPDYHINAIKVSFETTKSLLASVGSLSVLAGTLRYSECCDSNPSWIIDWNCPPTTNEDTRLFNLPWYCAGGSDGLVELHKQRVLKIEASYLDEVISVGEELVETTITRMRPVILDWTKLCAQFIDTRPSFEHAHYIGGGSVGDAFWRTICGDLEFVKMGVNTSSLAMATVKKGFRKATADGSLAFEQLRSADYSHRRTTSIIGGFWQESNQPDPEIAKRNAFHHAVECASEGRRFFVTKTGYIGVGPRNMSIGDHAFILHGSQVPFILRSADRLVACQGDRIETLSSATGSQPTYVPAGKHAKAPEQQKVLEIGVGWAKLSRENEALMDIELLKKERRKLTNEERELECTRERLVPRAEEDVLARIVGGDNTGGN</sequence>
<reference evidence="9 10" key="1">
    <citation type="submission" date="2020-03" db="EMBL/GenBank/DDBJ databases">
        <title>Draft Genome Sequence of Cudoniella acicularis.</title>
        <authorList>
            <person name="Buettner E."/>
            <person name="Kellner H."/>
        </authorList>
    </citation>
    <scope>NUCLEOTIDE SEQUENCE [LARGE SCALE GENOMIC DNA]</scope>
    <source>
        <strain evidence="9 10">DSM 108380</strain>
    </source>
</reference>
<evidence type="ECO:0000256" key="3">
    <source>
        <dbReference type="ARBA" id="ARBA00023001"/>
    </source>
</evidence>
<keyword evidence="7" id="KW-0175">Coiled coil</keyword>
<dbReference type="InterPro" id="IPR001722">
    <property type="entry name" value="Glyco_hydro_7"/>
</dbReference>
<keyword evidence="5" id="KW-0326">Glycosidase</keyword>
<feature type="domain" description="Heterokaryon incompatibility" evidence="8">
    <location>
        <begin position="173"/>
        <end position="370"/>
    </location>
</feature>
<dbReference type="SUPFAM" id="SSF49899">
    <property type="entry name" value="Concanavalin A-like lectins/glucanases"/>
    <property type="match status" value="1"/>
</dbReference>
<organism evidence="9 10">
    <name type="scientific">Cudoniella acicularis</name>
    <dbReference type="NCBI Taxonomy" id="354080"/>
    <lineage>
        <taxon>Eukaryota</taxon>
        <taxon>Fungi</taxon>
        <taxon>Dikarya</taxon>
        <taxon>Ascomycota</taxon>
        <taxon>Pezizomycotina</taxon>
        <taxon>Leotiomycetes</taxon>
        <taxon>Helotiales</taxon>
        <taxon>Tricladiaceae</taxon>
        <taxon>Cudoniella</taxon>
    </lineage>
</organism>
<keyword evidence="4" id="KW-0119">Carbohydrate metabolism</keyword>
<dbReference type="AlphaFoldDB" id="A0A8H4RD20"/>
<comment type="caution">
    <text evidence="9">The sequence shown here is derived from an EMBL/GenBank/DDBJ whole genome shotgun (WGS) entry which is preliminary data.</text>
</comment>
<dbReference type="OrthoDB" id="2157530at2759"/>
<evidence type="ECO:0000256" key="2">
    <source>
        <dbReference type="ARBA" id="ARBA00022801"/>
    </source>
</evidence>
<evidence type="ECO:0000259" key="8">
    <source>
        <dbReference type="Pfam" id="PF06985"/>
    </source>
</evidence>
<evidence type="ECO:0000313" key="10">
    <source>
        <dbReference type="Proteomes" id="UP000566819"/>
    </source>
</evidence>
<gene>
    <name evidence="9" type="ORF">G7Y89_g11065</name>
</gene>
<evidence type="ECO:0000256" key="1">
    <source>
        <dbReference type="ARBA" id="ARBA00006044"/>
    </source>
</evidence>
<keyword evidence="6" id="KW-0624">Polysaccharide degradation</keyword>
<protein>
    <recommendedName>
        <fullName evidence="8">Heterokaryon incompatibility domain-containing protein</fullName>
    </recommendedName>
</protein>
<dbReference type="GO" id="GO:0004553">
    <property type="term" value="F:hydrolase activity, hydrolyzing O-glycosyl compounds"/>
    <property type="evidence" value="ECO:0007669"/>
    <property type="project" value="InterPro"/>
</dbReference>